<dbReference type="SUPFAM" id="SSF116734">
    <property type="entry name" value="DNA methylase specificity domain"/>
    <property type="match status" value="1"/>
</dbReference>
<gene>
    <name evidence="5" type="ORF">GTO82_01300</name>
</gene>
<dbReference type="EMBL" id="CP047409">
    <property type="protein sequence ID" value="QLL67584.1"/>
    <property type="molecule type" value="Genomic_DNA"/>
</dbReference>
<dbReference type="Proteomes" id="UP000510788">
    <property type="component" value="Chromosome"/>
</dbReference>
<reference evidence="5 6" key="1">
    <citation type="submission" date="2020-01" db="EMBL/GenBank/DDBJ databases">
        <title>Complete and circular genome sequences of six lactobacillus isolates from horses.</title>
        <authorList>
            <person name="Hassan H.M."/>
        </authorList>
    </citation>
    <scope>NUCLEOTIDE SEQUENCE [LARGE SCALE GENOMIC DNA]</scope>
    <source>
        <strain evidence="5 6">3DG</strain>
    </source>
</reference>
<dbReference type="GO" id="GO:0003677">
    <property type="term" value="F:DNA binding"/>
    <property type="evidence" value="ECO:0007669"/>
    <property type="project" value="UniProtKB-KW"/>
</dbReference>
<keyword evidence="3" id="KW-0238">DNA-binding</keyword>
<evidence type="ECO:0000259" key="4">
    <source>
        <dbReference type="Pfam" id="PF01420"/>
    </source>
</evidence>
<dbReference type="AlphaFoldDB" id="A0A9X7TXY9"/>
<dbReference type="Gene3D" id="3.90.220.20">
    <property type="entry name" value="DNA methylase specificity domains"/>
    <property type="match status" value="1"/>
</dbReference>
<keyword evidence="2" id="KW-0680">Restriction system</keyword>
<evidence type="ECO:0000256" key="1">
    <source>
        <dbReference type="ARBA" id="ARBA00010923"/>
    </source>
</evidence>
<evidence type="ECO:0000256" key="3">
    <source>
        <dbReference type="ARBA" id="ARBA00023125"/>
    </source>
</evidence>
<protein>
    <recommendedName>
        <fullName evidence="4">Type I restriction modification DNA specificity domain-containing protein</fullName>
    </recommendedName>
</protein>
<evidence type="ECO:0000256" key="2">
    <source>
        <dbReference type="ARBA" id="ARBA00022747"/>
    </source>
</evidence>
<comment type="similarity">
    <text evidence="1">Belongs to the type-I restriction system S methylase family.</text>
</comment>
<evidence type="ECO:0000313" key="5">
    <source>
        <dbReference type="EMBL" id="QLL67584.1"/>
    </source>
</evidence>
<dbReference type="InterPro" id="IPR000055">
    <property type="entry name" value="Restrct_endonuc_typeI_TRD"/>
</dbReference>
<dbReference type="RefSeq" id="WP_180873501.1">
    <property type="nucleotide sequence ID" value="NZ_CP047409.1"/>
</dbReference>
<feature type="domain" description="Type I restriction modification DNA specificity" evidence="4">
    <location>
        <begin position="8"/>
        <end position="131"/>
    </location>
</feature>
<name>A0A9X7TXY9_LACJH</name>
<organism evidence="5 6">
    <name type="scientific">Lactobacillus johnsonii</name>
    <dbReference type="NCBI Taxonomy" id="33959"/>
    <lineage>
        <taxon>Bacteria</taxon>
        <taxon>Bacillati</taxon>
        <taxon>Bacillota</taxon>
        <taxon>Bacilli</taxon>
        <taxon>Lactobacillales</taxon>
        <taxon>Lactobacillaceae</taxon>
        <taxon>Lactobacillus</taxon>
    </lineage>
</organism>
<sequence length="147" mass="16873">MGNTLFIGSTAINHGKTARIGQAPIFKPNTITVCYNGSVGETFYQTESYWASDDINVLTLRDKELNPELAEYLCAILKKAGKKYGYTYKWNVHRMKTTDISLPIVDDGKIDFQYMENYIKAIQKLTIKNVVDYKDRVIDKTIEIIKY</sequence>
<dbReference type="Pfam" id="PF01420">
    <property type="entry name" value="Methylase_S"/>
    <property type="match status" value="1"/>
</dbReference>
<proteinExistence type="inferred from homology"/>
<dbReference type="InterPro" id="IPR044946">
    <property type="entry name" value="Restrct_endonuc_typeI_TRD_sf"/>
</dbReference>
<evidence type="ECO:0000313" key="6">
    <source>
        <dbReference type="Proteomes" id="UP000510788"/>
    </source>
</evidence>
<dbReference type="GO" id="GO:0009307">
    <property type="term" value="P:DNA restriction-modification system"/>
    <property type="evidence" value="ECO:0007669"/>
    <property type="project" value="UniProtKB-KW"/>
</dbReference>
<accession>A0A9X7TXY9</accession>